<dbReference type="InterPro" id="IPR049492">
    <property type="entry name" value="BD-FAE-like_dom"/>
</dbReference>
<reference evidence="3 4" key="1">
    <citation type="submission" date="2024-09" db="EMBL/GenBank/DDBJ databases">
        <authorList>
            <person name="Lee S.D."/>
        </authorList>
    </citation>
    <scope>NUCLEOTIDE SEQUENCE [LARGE SCALE GENOMIC DNA]</scope>
    <source>
        <strain evidence="3 4">N8-3</strain>
    </source>
</reference>
<gene>
    <name evidence="3" type="ORF">ACEZDE_22045</name>
</gene>
<evidence type="ECO:0000313" key="3">
    <source>
        <dbReference type="EMBL" id="MFC1419294.1"/>
    </source>
</evidence>
<accession>A0ABV6VZY7</accession>
<name>A0ABV6VZY7_9ACTN</name>
<dbReference type="Pfam" id="PF20434">
    <property type="entry name" value="BD-FAE"/>
    <property type="match status" value="1"/>
</dbReference>
<dbReference type="EMBL" id="JBHFAB010000017">
    <property type="protein sequence ID" value="MFC1419294.1"/>
    <property type="molecule type" value="Genomic_DNA"/>
</dbReference>
<dbReference type="Proteomes" id="UP001592531">
    <property type="component" value="Unassembled WGS sequence"/>
</dbReference>
<dbReference type="InterPro" id="IPR029058">
    <property type="entry name" value="AB_hydrolase_fold"/>
</dbReference>
<dbReference type="PANTHER" id="PTHR48081:SF13">
    <property type="entry name" value="ALPHA_BETA HYDROLASE"/>
    <property type="match status" value="1"/>
</dbReference>
<dbReference type="PANTHER" id="PTHR48081">
    <property type="entry name" value="AB HYDROLASE SUPERFAMILY PROTEIN C4A8.06C"/>
    <property type="match status" value="1"/>
</dbReference>
<feature type="domain" description="BD-FAE-like" evidence="2">
    <location>
        <begin position="27"/>
        <end position="233"/>
    </location>
</feature>
<dbReference type="InterPro" id="IPR050300">
    <property type="entry name" value="GDXG_lipolytic_enzyme"/>
</dbReference>
<protein>
    <submittedName>
        <fullName evidence="3">Alpha/beta hydrolase fold domain-containing protein</fullName>
    </submittedName>
</protein>
<organism evidence="3 4">
    <name type="scientific">Streptacidiphilus cavernicola</name>
    <dbReference type="NCBI Taxonomy" id="3342716"/>
    <lineage>
        <taxon>Bacteria</taxon>
        <taxon>Bacillati</taxon>
        <taxon>Actinomycetota</taxon>
        <taxon>Actinomycetes</taxon>
        <taxon>Kitasatosporales</taxon>
        <taxon>Streptomycetaceae</taxon>
        <taxon>Streptacidiphilus</taxon>
    </lineage>
</organism>
<dbReference type="Gene3D" id="3.40.50.1820">
    <property type="entry name" value="alpha/beta hydrolase"/>
    <property type="match status" value="1"/>
</dbReference>
<dbReference type="SUPFAM" id="SSF53474">
    <property type="entry name" value="alpha/beta-Hydrolases"/>
    <property type="match status" value="1"/>
</dbReference>
<evidence type="ECO:0000259" key="2">
    <source>
        <dbReference type="Pfam" id="PF20434"/>
    </source>
</evidence>
<comment type="caution">
    <text evidence="3">The sequence shown here is derived from an EMBL/GenBank/DDBJ whole genome shotgun (WGS) entry which is preliminary data.</text>
</comment>
<proteinExistence type="predicted"/>
<evidence type="ECO:0000313" key="4">
    <source>
        <dbReference type="Proteomes" id="UP001592531"/>
    </source>
</evidence>
<dbReference type="RefSeq" id="WP_380538460.1">
    <property type="nucleotide sequence ID" value="NZ_JBHFAB010000017.1"/>
</dbReference>
<keyword evidence="1 3" id="KW-0378">Hydrolase</keyword>
<keyword evidence="4" id="KW-1185">Reference proteome</keyword>
<evidence type="ECO:0000256" key="1">
    <source>
        <dbReference type="ARBA" id="ARBA00022801"/>
    </source>
</evidence>
<sequence length="272" mass="28623">MTAAGRDRTVHRDLCFAEIEGYRPLLLDLSVPADAPGPVPLLVWIHGGGWRFGSPRVGESWLGVADPVGAALGCGFAVATVQYRFSGEARWPAQRDDVAAAVRWLRQHAAELGVDPARIAAWGESAGGHLAAMLALTSTGTDSAVCAAVAWYPPTDLPALQRQAHPDSVIDHDHPGSSASRLIGAALPDAPEQAALASPLHHVSAAASPVLLMHGTRDLTIPHQQSVRLAGALKDAGAECELVLVEGADHCFAGADLREMVATSLRFLQRRC</sequence>
<dbReference type="GO" id="GO:0016787">
    <property type="term" value="F:hydrolase activity"/>
    <property type="evidence" value="ECO:0007669"/>
    <property type="project" value="UniProtKB-KW"/>
</dbReference>